<gene>
    <name evidence="1" type="ORF">ACFP3R_01410</name>
</gene>
<sequence>MVNRHQQDPYLRQAVDELTAEYRGRLPRSVVARTVLGARQDLEGQIQPEALAEMLHRLARYRLDATILPLVGTC</sequence>
<dbReference type="Gene3D" id="1.10.8.1060">
    <property type="entry name" value="Corynebacterium glutamicum thioredoxin-dependent arsenate reductase, N-terminal domain"/>
    <property type="match status" value="1"/>
</dbReference>
<comment type="caution">
    <text evidence="1">The sequence shown here is derived from an EMBL/GenBank/DDBJ whole genome shotgun (WGS) entry which is preliminary data.</text>
</comment>
<dbReference type="Proteomes" id="UP001596220">
    <property type="component" value="Unassembled WGS sequence"/>
</dbReference>
<dbReference type="RefSeq" id="WP_380631934.1">
    <property type="nucleotide sequence ID" value="NZ_JBHSQO010000001.1"/>
</dbReference>
<keyword evidence="2" id="KW-1185">Reference proteome</keyword>
<evidence type="ECO:0000313" key="1">
    <source>
        <dbReference type="EMBL" id="MFC6087921.1"/>
    </source>
</evidence>
<accession>A0ABW1NXZ8</accession>
<name>A0ABW1NXZ8_9PSEU</name>
<organism evidence="1 2">
    <name type="scientific">Saccharothrix lopnurensis</name>
    <dbReference type="NCBI Taxonomy" id="1670621"/>
    <lineage>
        <taxon>Bacteria</taxon>
        <taxon>Bacillati</taxon>
        <taxon>Actinomycetota</taxon>
        <taxon>Actinomycetes</taxon>
        <taxon>Pseudonocardiales</taxon>
        <taxon>Pseudonocardiaceae</taxon>
        <taxon>Saccharothrix</taxon>
    </lineage>
</organism>
<reference evidence="2" key="1">
    <citation type="journal article" date="2019" name="Int. J. Syst. Evol. Microbiol.">
        <title>The Global Catalogue of Microorganisms (GCM) 10K type strain sequencing project: providing services to taxonomists for standard genome sequencing and annotation.</title>
        <authorList>
            <consortium name="The Broad Institute Genomics Platform"/>
            <consortium name="The Broad Institute Genome Sequencing Center for Infectious Disease"/>
            <person name="Wu L."/>
            <person name="Ma J."/>
        </authorList>
    </citation>
    <scope>NUCLEOTIDE SEQUENCE [LARGE SCALE GENOMIC DNA]</scope>
    <source>
        <strain evidence="2">CGMCC 4.7246</strain>
    </source>
</reference>
<protein>
    <submittedName>
        <fullName evidence="1">Uncharacterized protein</fullName>
    </submittedName>
</protein>
<proteinExistence type="predicted"/>
<evidence type="ECO:0000313" key="2">
    <source>
        <dbReference type="Proteomes" id="UP001596220"/>
    </source>
</evidence>
<dbReference type="EMBL" id="JBHSQO010000001">
    <property type="protein sequence ID" value="MFC6087921.1"/>
    <property type="molecule type" value="Genomic_DNA"/>
</dbReference>